<keyword evidence="3" id="KW-0053">Apoptosis</keyword>
<dbReference type="OrthoDB" id="6044770at2759"/>
<dbReference type="Proteomes" id="UP000759131">
    <property type="component" value="Unassembled WGS sequence"/>
</dbReference>
<evidence type="ECO:0000256" key="2">
    <source>
        <dbReference type="ARBA" id="ARBA00022670"/>
    </source>
</evidence>
<dbReference type="InterPro" id="IPR001309">
    <property type="entry name" value="Pept_C14_p20"/>
</dbReference>
<dbReference type="Gene3D" id="3.40.50.1460">
    <property type="match status" value="1"/>
</dbReference>
<dbReference type="SMART" id="SM00115">
    <property type="entry name" value="CASc"/>
    <property type="match status" value="1"/>
</dbReference>
<dbReference type="GO" id="GO:0004197">
    <property type="term" value="F:cysteine-type endopeptidase activity"/>
    <property type="evidence" value="ECO:0007669"/>
    <property type="project" value="InterPro"/>
</dbReference>
<dbReference type="EMBL" id="OC858642">
    <property type="protein sequence ID" value="CAD7626694.1"/>
    <property type="molecule type" value="Genomic_DNA"/>
</dbReference>
<evidence type="ECO:0000313" key="9">
    <source>
        <dbReference type="Proteomes" id="UP000759131"/>
    </source>
</evidence>
<dbReference type="PANTHER" id="PTHR47901:SF8">
    <property type="entry name" value="CASPASE-3"/>
    <property type="match status" value="1"/>
</dbReference>
<evidence type="ECO:0000256" key="5">
    <source>
        <dbReference type="RuleBase" id="RU003971"/>
    </source>
</evidence>
<dbReference type="GO" id="GO:0006508">
    <property type="term" value="P:proteolysis"/>
    <property type="evidence" value="ECO:0007669"/>
    <property type="project" value="UniProtKB-KW"/>
</dbReference>
<dbReference type="PANTHER" id="PTHR47901">
    <property type="entry name" value="CASPASE RECRUITMENT DOMAIN-CONTAINING PROTEIN 18"/>
    <property type="match status" value="1"/>
</dbReference>
<dbReference type="PRINTS" id="PR00376">
    <property type="entry name" value="IL1BCENZYME"/>
</dbReference>
<dbReference type="InterPro" id="IPR011600">
    <property type="entry name" value="Pept_C14_caspase"/>
</dbReference>
<reference evidence="8" key="1">
    <citation type="submission" date="2020-11" db="EMBL/GenBank/DDBJ databases">
        <authorList>
            <person name="Tran Van P."/>
        </authorList>
    </citation>
    <scope>NUCLEOTIDE SEQUENCE</scope>
</reference>
<dbReference type="PROSITE" id="PS50208">
    <property type="entry name" value="CASPASE_P20"/>
    <property type="match status" value="1"/>
</dbReference>
<evidence type="ECO:0000313" key="8">
    <source>
        <dbReference type="EMBL" id="CAD7626694.1"/>
    </source>
</evidence>
<dbReference type="InterPro" id="IPR015917">
    <property type="entry name" value="Pept_C14A"/>
</dbReference>
<dbReference type="InterPro" id="IPR029030">
    <property type="entry name" value="Caspase-like_dom_sf"/>
</dbReference>
<gene>
    <name evidence="8" type="ORF">OSB1V03_LOCUS7126</name>
</gene>
<dbReference type="AlphaFoldDB" id="A0A7R9PZL3"/>
<dbReference type="PROSITE" id="PS50207">
    <property type="entry name" value="CASPASE_P10"/>
    <property type="match status" value="1"/>
</dbReference>
<protein>
    <submittedName>
        <fullName evidence="8">Uncharacterized protein</fullName>
    </submittedName>
</protein>
<evidence type="ECO:0000256" key="1">
    <source>
        <dbReference type="ARBA" id="ARBA00010134"/>
    </source>
</evidence>
<accession>A0A7R9PZL3</accession>
<dbReference type="InterPro" id="IPR002138">
    <property type="entry name" value="Pept_C14_p10"/>
</dbReference>
<dbReference type="Pfam" id="PF00656">
    <property type="entry name" value="Peptidase_C14"/>
    <property type="match status" value="1"/>
</dbReference>
<keyword evidence="4" id="KW-0378">Hydrolase</keyword>
<evidence type="ECO:0000256" key="3">
    <source>
        <dbReference type="ARBA" id="ARBA00022703"/>
    </source>
</evidence>
<proteinExistence type="inferred from homology"/>
<dbReference type="GO" id="GO:0006915">
    <property type="term" value="P:apoptotic process"/>
    <property type="evidence" value="ECO:0007669"/>
    <property type="project" value="UniProtKB-KW"/>
</dbReference>
<sequence>MEQEGPRIRFNKIFFEYISTVTLSSQFMNLLRTHPCEYMLDDVKNFRDETAKKCRIFGEFTRERDHCSKLADILEKSGQLEAANQLREYNTSEKPWKYKDIIDLQVVKAVTLRSGHSRWYTMDGRQRGRALIFVTIDVLHKEAQRFESILKQMYFEVEIYPRLTADQIEAVLEVEANHQHEGDAFIMMFIGHGGDEKIKGYGETPGDELAISKIVDKFSEKNCDSLKKKPKVFVFNCCRTKEEETPLPAVFKLIGSQIVIDMKTIDKNWTNENQRTYIVYACAEGIPSWYYPSEGFTQFGQAFSHTIAQFSWYKNLLELLLKTQSRLEKEMGKEQRPEIRLCCVERELYFNPGLAKQP</sequence>
<name>A0A7R9PZL3_9ACAR</name>
<dbReference type="EMBL" id="CAJPIZ010004067">
    <property type="protein sequence ID" value="CAG2107124.1"/>
    <property type="molecule type" value="Genomic_DNA"/>
</dbReference>
<dbReference type="InterPro" id="IPR002398">
    <property type="entry name" value="Pept_C14"/>
</dbReference>
<feature type="domain" description="Caspase family p10" evidence="6">
    <location>
        <begin position="280"/>
        <end position="352"/>
    </location>
</feature>
<evidence type="ECO:0000259" key="7">
    <source>
        <dbReference type="PROSITE" id="PS50208"/>
    </source>
</evidence>
<evidence type="ECO:0000256" key="4">
    <source>
        <dbReference type="ARBA" id="ARBA00022801"/>
    </source>
</evidence>
<feature type="domain" description="Caspase family p20" evidence="7">
    <location>
        <begin position="140"/>
        <end position="242"/>
    </location>
</feature>
<keyword evidence="2" id="KW-0645">Protease</keyword>
<keyword evidence="9" id="KW-1185">Reference proteome</keyword>
<organism evidence="8">
    <name type="scientific">Medioppia subpectinata</name>
    <dbReference type="NCBI Taxonomy" id="1979941"/>
    <lineage>
        <taxon>Eukaryota</taxon>
        <taxon>Metazoa</taxon>
        <taxon>Ecdysozoa</taxon>
        <taxon>Arthropoda</taxon>
        <taxon>Chelicerata</taxon>
        <taxon>Arachnida</taxon>
        <taxon>Acari</taxon>
        <taxon>Acariformes</taxon>
        <taxon>Sarcoptiformes</taxon>
        <taxon>Oribatida</taxon>
        <taxon>Brachypylina</taxon>
        <taxon>Oppioidea</taxon>
        <taxon>Oppiidae</taxon>
        <taxon>Medioppia</taxon>
    </lineage>
</organism>
<comment type="similarity">
    <text evidence="1 5">Belongs to the peptidase C14A family.</text>
</comment>
<evidence type="ECO:0000259" key="6">
    <source>
        <dbReference type="PROSITE" id="PS50207"/>
    </source>
</evidence>
<dbReference type="SUPFAM" id="SSF52129">
    <property type="entry name" value="Caspase-like"/>
    <property type="match status" value="1"/>
</dbReference>